<dbReference type="InterPro" id="IPR001060">
    <property type="entry name" value="FCH_dom"/>
</dbReference>
<proteinExistence type="predicted"/>
<evidence type="ECO:0000313" key="5">
    <source>
        <dbReference type="Proteomes" id="UP000777482"/>
    </source>
</evidence>
<dbReference type="SUPFAM" id="SSF103657">
    <property type="entry name" value="BAR/IMD domain-like"/>
    <property type="match status" value="1"/>
</dbReference>
<feature type="region of interest" description="Disordered" evidence="2">
    <location>
        <begin position="544"/>
        <end position="569"/>
    </location>
</feature>
<dbReference type="Gene3D" id="1.20.1270.60">
    <property type="entry name" value="Arfaptin homology (AH) domain/BAR domain"/>
    <property type="match status" value="2"/>
</dbReference>
<dbReference type="EMBL" id="PUHQ01000146">
    <property type="protein sequence ID" value="KAG0654535.1"/>
    <property type="molecule type" value="Genomic_DNA"/>
</dbReference>
<dbReference type="GO" id="GO:0007165">
    <property type="term" value="P:signal transduction"/>
    <property type="evidence" value="ECO:0007669"/>
    <property type="project" value="InterPro"/>
</dbReference>
<reference evidence="4 5" key="1">
    <citation type="submission" date="2020-11" db="EMBL/GenBank/DDBJ databases">
        <title>Kefir isolates.</title>
        <authorList>
            <person name="Marcisauskas S."/>
            <person name="Kim Y."/>
            <person name="Blasche S."/>
        </authorList>
    </citation>
    <scope>NUCLEOTIDE SEQUENCE [LARGE SCALE GENOMIC DNA]</scope>
    <source>
        <strain evidence="4 5">KR</strain>
    </source>
</reference>
<comment type="caution">
    <text evidence="4">The sequence shown here is derived from an EMBL/GenBank/DDBJ whole genome shotgun (WGS) entry which is preliminary data.</text>
</comment>
<dbReference type="AlphaFoldDB" id="A0A9P6VUU7"/>
<protein>
    <recommendedName>
        <fullName evidence="3">Rho-GAP domain-containing protein</fullName>
    </recommendedName>
</protein>
<dbReference type="Pfam" id="PF00611">
    <property type="entry name" value="FCH"/>
    <property type="match status" value="1"/>
</dbReference>
<evidence type="ECO:0000256" key="1">
    <source>
        <dbReference type="ARBA" id="ARBA00022468"/>
    </source>
</evidence>
<dbReference type="Proteomes" id="UP000777482">
    <property type="component" value="Unassembled WGS sequence"/>
</dbReference>
<feature type="region of interest" description="Disordered" evidence="2">
    <location>
        <begin position="421"/>
        <end position="514"/>
    </location>
</feature>
<dbReference type="PANTHER" id="PTHR23176">
    <property type="entry name" value="RHO/RAC/CDC GTPASE-ACTIVATING PROTEIN"/>
    <property type="match status" value="1"/>
</dbReference>
<feature type="compositionally biased region" description="Polar residues" evidence="2">
    <location>
        <begin position="422"/>
        <end position="434"/>
    </location>
</feature>
<feature type="region of interest" description="Disordered" evidence="2">
    <location>
        <begin position="878"/>
        <end position="937"/>
    </location>
</feature>
<keyword evidence="1" id="KW-0343">GTPase activation</keyword>
<feature type="compositionally biased region" description="Low complexity" evidence="2">
    <location>
        <begin position="478"/>
        <end position="510"/>
    </location>
</feature>
<dbReference type="OrthoDB" id="79452at2759"/>
<dbReference type="GO" id="GO:0005096">
    <property type="term" value="F:GTPase activator activity"/>
    <property type="evidence" value="ECO:0007669"/>
    <property type="project" value="UniProtKB-KW"/>
</dbReference>
<dbReference type="PANTHER" id="PTHR23176:SF134">
    <property type="entry name" value="RHO-TYPE GTPASE-ACTIVATING PROTEIN"/>
    <property type="match status" value="1"/>
</dbReference>
<name>A0A9P6VUU7_RHOMI</name>
<dbReference type="InterPro" id="IPR000198">
    <property type="entry name" value="RhoGAP_dom"/>
</dbReference>
<evidence type="ECO:0000313" key="4">
    <source>
        <dbReference type="EMBL" id="KAG0654535.1"/>
    </source>
</evidence>
<dbReference type="SMART" id="SM00324">
    <property type="entry name" value="RhoGAP"/>
    <property type="match status" value="1"/>
</dbReference>
<feature type="domain" description="Rho-GAP" evidence="3">
    <location>
        <begin position="684"/>
        <end position="874"/>
    </location>
</feature>
<dbReference type="InterPro" id="IPR027267">
    <property type="entry name" value="AH/BAR_dom_sf"/>
</dbReference>
<evidence type="ECO:0000259" key="3">
    <source>
        <dbReference type="PROSITE" id="PS50238"/>
    </source>
</evidence>
<accession>A0A9P6VUU7</accession>
<dbReference type="InterPro" id="IPR050729">
    <property type="entry name" value="Rho-GAP"/>
</dbReference>
<dbReference type="InterPro" id="IPR008936">
    <property type="entry name" value="Rho_GTPase_activation_prot"/>
</dbReference>
<dbReference type="CDD" id="cd00159">
    <property type="entry name" value="RhoGAP"/>
    <property type="match status" value="1"/>
</dbReference>
<dbReference type="Gene3D" id="1.10.555.10">
    <property type="entry name" value="Rho GTPase activation protein"/>
    <property type="match status" value="1"/>
</dbReference>
<dbReference type="SUPFAM" id="SSF48350">
    <property type="entry name" value="GTPase activation domain, GAP"/>
    <property type="match status" value="1"/>
</dbReference>
<gene>
    <name evidence="4" type="ORF">C6P46_001615</name>
</gene>
<keyword evidence="5" id="KW-1185">Reference proteome</keyword>
<dbReference type="Pfam" id="PF00620">
    <property type="entry name" value="RhoGAP"/>
    <property type="match status" value="1"/>
</dbReference>
<organism evidence="4 5">
    <name type="scientific">Rhodotorula mucilaginosa</name>
    <name type="common">Yeast</name>
    <name type="synonym">Rhodotorula rubra</name>
    <dbReference type="NCBI Taxonomy" id="5537"/>
    <lineage>
        <taxon>Eukaryota</taxon>
        <taxon>Fungi</taxon>
        <taxon>Dikarya</taxon>
        <taxon>Basidiomycota</taxon>
        <taxon>Pucciniomycotina</taxon>
        <taxon>Microbotryomycetes</taxon>
        <taxon>Sporidiobolales</taxon>
        <taxon>Sporidiobolaceae</taxon>
        <taxon>Rhodotorula</taxon>
    </lineage>
</organism>
<dbReference type="SMART" id="SM00055">
    <property type="entry name" value="FCH"/>
    <property type="match status" value="1"/>
</dbReference>
<feature type="region of interest" description="Disordered" evidence="2">
    <location>
        <begin position="954"/>
        <end position="1025"/>
    </location>
</feature>
<sequence>MNEGSLLIAAPRTAKHYALFARLQPFSSSSALAVLLRGTHRHPTLFDLVALRCCSSRRPARKAAVLDPAEPGSTRSCRLEGRVGMQRCILEGGEGKVSSVAGSGGGQERALSSSLALEVRTRRQRARAPFHAALSHPVVLVGFGALEAGRRPRSSFLYSYATASSALQADEVTEWGLLSIISCFPDGFSFRDVDLLFALGEAGFCSFSFSSQLDSSTLLSSLFLFTFEGIHVAYDRNPSFGNESDFGPAELGCASTCPPRPSAHGTRGMDEVHGRLLRELDSYIGFFKRRQEIEHDYVDALKKLSRANDRGGTPEDDAFAQVPTSWREAFAAVRHAVEDEARAHRSTAEGLDRLLVRLSAFRDDRDRIRRRIKEDLRSTASEHGDYKSVVQRLRKSYERKVEDLQHFEEAEAARLEAEVAAVSSSGTRTPSGNGQEKHEVAWPPEHWLASETTAANRRRSNSAASSRPGTGNASDLESPPTTATSPSLSPVFVSGATSSSAAPPSAYRDPPTAKSGVFDAIAKRDWSGDKQRVNSIVRAVGSLAKGNESSTAPRNARNRQYGGKLKREAEQADRDYRSGIFQLETLRLQKARVQTSARDSLHELVHELASTLKTTLSKNVDEQILLGEARVAIARHTQPVVEQIDPAQDVYSFCQQVEQPATPDPPVYYVNAFVGECKSLLFGVGLQDYHAKHPNVLVPLIVQRCIGYIEAHGLEVEGIYRVSGKLSTVQNIVHSMEKEEEAFEFGAHEEVPAVAGVLKLYLRQLPSPLFPFPAADRRAFTAELATSPETALPNLSRRIGRLSPPQQATLRALCQHLYRVSQYESRNKMGPANLALIFTSVIFGDDDAAALEAAMHGSKDNVMETLIRHQELLQDLPIRAGTRSRSGSAILMQPASRPGENVRPQIEPAAPKSTPLRDSSLPQDDRSSTDPAVQPPRSIDSVFALYDEATAPGALNNASPSNRYGPSLATHQIPQAPLPPSRTQEPDPMRSPEPLFGAQTQRRQDSFDEPEPPLTAALGRRDPSL</sequence>
<dbReference type="PROSITE" id="PS50238">
    <property type="entry name" value="RHOGAP"/>
    <property type="match status" value="1"/>
</dbReference>
<feature type="compositionally biased region" description="Polar residues" evidence="2">
    <location>
        <begin position="956"/>
        <end position="973"/>
    </location>
</feature>
<evidence type="ECO:0000256" key="2">
    <source>
        <dbReference type="SAM" id="MobiDB-lite"/>
    </source>
</evidence>
<dbReference type="GO" id="GO:0005737">
    <property type="term" value="C:cytoplasm"/>
    <property type="evidence" value="ECO:0007669"/>
    <property type="project" value="TreeGrafter"/>
</dbReference>